<sequence>GQPISAGQGFIGCIGSGTNVQLRESGPGTFFDIKNCTLDNQQGCPDKVCPAGFTGDYCEINIDDCAPFLYHHYSTCKDLIVPHINKMEHALSLEVKISSVPVHQDFAAPRLREISEAL</sequence>
<name>A0ABN8NM72_9CNID</name>
<keyword evidence="2" id="KW-1185">Reference proteome</keyword>
<evidence type="ECO:0000313" key="1">
    <source>
        <dbReference type="EMBL" id="CAH3109527.1"/>
    </source>
</evidence>
<feature type="non-terminal residue" evidence="1">
    <location>
        <position position="1"/>
    </location>
</feature>
<dbReference type="Proteomes" id="UP001159405">
    <property type="component" value="Unassembled WGS sequence"/>
</dbReference>
<dbReference type="Gene3D" id="2.10.25.10">
    <property type="entry name" value="Laminin"/>
    <property type="match status" value="1"/>
</dbReference>
<dbReference type="EMBL" id="CALNXK010000022">
    <property type="protein sequence ID" value="CAH3109527.1"/>
    <property type="molecule type" value="Genomic_DNA"/>
</dbReference>
<protein>
    <recommendedName>
        <fullName evidence="3">EGF-like domain-containing protein</fullName>
    </recommendedName>
</protein>
<evidence type="ECO:0000313" key="2">
    <source>
        <dbReference type="Proteomes" id="UP001159405"/>
    </source>
</evidence>
<gene>
    <name evidence="1" type="ORF">PLOB_00018641</name>
</gene>
<comment type="caution">
    <text evidence="1">The sequence shown here is derived from an EMBL/GenBank/DDBJ whole genome shotgun (WGS) entry which is preliminary data.</text>
</comment>
<reference evidence="1 2" key="1">
    <citation type="submission" date="2022-05" db="EMBL/GenBank/DDBJ databases">
        <authorList>
            <consortium name="Genoscope - CEA"/>
            <person name="William W."/>
        </authorList>
    </citation>
    <scope>NUCLEOTIDE SEQUENCE [LARGE SCALE GENOMIC DNA]</scope>
</reference>
<proteinExistence type="predicted"/>
<organism evidence="1 2">
    <name type="scientific">Porites lobata</name>
    <dbReference type="NCBI Taxonomy" id="104759"/>
    <lineage>
        <taxon>Eukaryota</taxon>
        <taxon>Metazoa</taxon>
        <taxon>Cnidaria</taxon>
        <taxon>Anthozoa</taxon>
        <taxon>Hexacorallia</taxon>
        <taxon>Scleractinia</taxon>
        <taxon>Fungiina</taxon>
        <taxon>Poritidae</taxon>
        <taxon>Porites</taxon>
    </lineage>
</organism>
<evidence type="ECO:0008006" key="3">
    <source>
        <dbReference type="Google" id="ProtNLM"/>
    </source>
</evidence>
<accession>A0ABN8NM72</accession>